<feature type="domain" description="GspL periplasmic" evidence="1">
    <location>
        <begin position="174"/>
        <end position="300"/>
    </location>
</feature>
<dbReference type="RefSeq" id="WP_345369449.1">
    <property type="nucleotide sequence ID" value="NZ_BAABKD010000002.1"/>
</dbReference>
<comment type="caution">
    <text evidence="2">The sequence shown here is derived from an EMBL/GenBank/DDBJ whole genome shotgun (WGS) entry which is preliminary data.</text>
</comment>
<dbReference type="Proteomes" id="UP001500227">
    <property type="component" value="Unassembled WGS sequence"/>
</dbReference>
<accession>A0ABP9LZ83</accession>
<reference evidence="3" key="1">
    <citation type="journal article" date="2019" name="Int. J. Syst. Evol. Microbiol.">
        <title>The Global Catalogue of Microorganisms (GCM) 10K type strain sequencing project: providing services to taxonomists for standard genome sequencing and annotation.</title>
        <authorList>
            <consortium name="The Broad Institute Genomics Platform"/>
            <consortium name="The Broad Institute Genome Sequencing Center for Infectious Disease"/>
            <person name="Wu L."/>
            <person name="Ma J."/>
        </authorList>
    </citation>
    <scope>NUCLEOTIDE SEQUENCE [LARGE SCALE GENOMIC DNA]</scope>
    <source>
        <strain evidence="3">JCM 18423</strain>
    </source>
</reference>
<dbReference type="InterPro" id="IPR025691">
    <property type="entry name" value="GspL_pp_dom"/>
</dbReference>
<dbReference type="SUPFAM" id="SSF53067">
    <property type="entry name" value="Actin-like ATPase domain"/>
    <property type="match status" value="1"/>
</dbReference>
<dbReference type="EMBL" id="BAABKD010000002">
    <property type="protein sequence ID" value="GAA5086204.1"/>
    <property type="molecule type" value="Genomic_DNA"/>
</dbReference>
<dbReference type="Pfam" id="PF12693">
    <property type="entry name" value="GspL_C"/>
    <property type="match status" value="1"/>
</dbReference>
<evidence type="ECO:0000313" key="2">
    <source>
        <dbReference type="EMBL" id="GAA5086204.1"/>
    </source>
</evidence>
<protein>
    <recommendedName>
        <fullName evidence="1">GspL periplasmic domain-containing protein</fullName>
    </recommendedName>
</protein>
<sequence length="325" mass="37650">MRTHLRLQLPRLQTLTVQQPLAFAIVDRRRQLQQEGHMPLSQLLRQFSHLPFVCWLAEGDAITTQLTLPPLKKSQRETAIRSRLQSMLLQPYDCYVVSWEESSPGNYQVSWALKKTLQSLLQPLQQAAISRIQLIPSTEENHANWRTEPLPKTNLFFFLDSQATSSAMWPWLKWPLLATVVWWSSVALGQYKVKHYTHALQQSNIELVQRTFPHLPLVINPLAQAKQALQQQEEAHSHQPNSASLIWLLERISELAPELNDNVRALQYENQRLQLTLTEPLTSLFTTPSWQQLQDQAAAQQIVVLDDETNPVALWIEMRMEQNHE</sequence>
<evidence type="ECO:0000259" key="1">
    <source>
        <dbReference type="Pfam" id="PF12693"/>
    </source>
</evidence>
<keyword evidence="3" id="KW-1185">Reference proteome</keyword>
<name>A0ABP9LZ83_9BURK</name>
<evidence type="ECO:0000313" key="3">
    <source>
        <dbReference type="Proteomes" id="UP001500227"/>
    </source>
</evidence>
<gene>
    <name evidence="2" type="ORF">GCM10023337_05630</name>
</gene>
<organism evidence="2 3">
    <name type="scientific">Paenalcaligenes hermetiae</name>
    <dbReference type="NCBI Taxonomy" id="1157987"/>
    <lineage>
        <taxon>Bacteria</taxon>
        <taxon>Pseudomonadati</taxon>
        <taxon>Pseudomonadota</taxon>
        <taxon>Betaproteobacteria</taxon>
        <taxon>Burkholderiales</taxon>
        <taxon>Alcaligenaceae</taxon>
        <taxon>Paenalcaligenes</taxon>
    </lineage>
</organism>
<dbReference type="InterPro" id="IPR043129">
    <property type="entry name" value="ATPase_NBD"/>
</dbReference>
<proteinExistence type="predicted"/>
<dbReference type="Gene3D" id="3.30.420.380">
    <property type="match status" value="1"/>
</dbReference>